<organism evidence="1">
    <name type="scientific">Indivirus ILV1</name>
    <dbReference type="NCBI Taxonomy" id="1977633"/>
    <lineage>
        <taxon>Viruses</taxon>
        <taxon>Varidnaviria</taxon>
        <taxon>Bamfordvirae</taxon>
        <taxon>Nucleocytoviricota</taxon>
        <taxon>Megaviricetes</taxon>
        <taxon>Imitervirales</taxon>
        <taxon>Mimiviridae</taxon>
        <taxon>Klosneuvirinae</taxon>
        <taxon>Indivirus</taxon>
    </lineage>
</organism>
<proteinExistence type="predicted"/>
<reference evidence="1" key="1">
    <citation type="journal article" date="2017" name="Science">
        <title>Giant viruses with an expanded complement of translation system components.</title>
        <authorList>
            <person name="Schulz F."/>
            <person name="Yutin N."/>
            <person name="Ivanova N.N."/>
            <person name="Ortega D.R."/>
            <person name="Lee T.K."/>
            <person name="Vierheilig J."/>
            <person name="Daims H."/>
            <person name="Horn M."/>
            <person name="Wagner M."/>
            <person name="Jensen G.J."/>
            <person name="Kyrpides N.C."/>
            <person name="Koonin E.V."/>
            <person name="Woyke T."/>
        </authorList>
    </citation>
    <scope>NUCLEOTIDE SEQUENCE</scope>
    <source>
        <strain evidence="1">ILV1</strain>
    </source>
</reference>
<accession>A0A1V0SDW3</accession>
<protein>
    <submittedName>
        <fullName evidence="1">Uncharacterized protein</fullName>
    </submittedName>
</protein>
<dbReference type="EMBL" id="KY684087">
    <property type="protein sequence ID" value="ARF09824.1"/>
    <property type="molecule type" value="Genomic_DNA"/>
</dbReference>
<evidence type="ECO:0000313" key="1">
    <source>
        <dbReference type="EMBL" id="ARF09824.1"/>
    </source>
</evidence>
<name>A0A1V0SDW3_9VIRU</name>
<gene>
    <name evidence="1" type="ORF">Indivirus_3_73</name>
</gene>
<sequence>MNLKKIKNNLPKDNVWNIRAIQSTIKEIISKKLHESNKEINDTYHKFMDSVPLAVNYIICYPDYFTIYLTGGWTTGTSTMRTHVGAFISDNESSICFSDDQEKLWKKLNDLI</sequence>